<organism evidence="1 2">
    <name type="scientific">Agrobacterium deltaense NCPPB 1641</name>
    <dbReference type="NCBI Taxonomy" id="1183425"/>
    <lineage>
        <taxon>Bacteria</taxon>
        <taxon>Pseudomonadati</taxon>
        <taxon>Pseudomonadota</taxon>
        <taxon>Alphaproteobacteria</taxon>
        <taxon>Hyphomicrobiales</taxon>
        <taxon>Rhizobiaceae</taxon>
        <taxon>Rhizobium/Agrobacterium group</taxon>
        <taxon>Agrobacterium</taxon>
    </lineage>
</organism>
<gene>
    <name evidence="1" type="ORF">AGR7A_Cc270054</name>
</gene>
<keyword evidence="2" id="KW-1185">Reference proteome</keyword>
<dbReference type="EMBL" id="FCNP01000020">
    <property type="protein sequence ID" value="CVI56163.1"/>
    <property type="molecule type" value="Genomic_DNA"/>
</dbReference>
<sequence>MESLLARVVPETTSLIPVLVTGI</sequence>
<evidence type="ECO:0000313" key="1">
    <source>
        <dbReference type="EMBL" id="CVI56163.1"/>
    </source>
</evidence>
<protein>
    <submittedName>
        <fullName evidence="1">Uncharacterized protein</fullName>
    </submittedName>
</protein>
<proteinExistence type="predicted"/>
<name>A0A1S7TNI1_9HYPH</name>
<comment type="caution">
    <text evidence="1">The sequence shown here is derived from an EMBL/GenBank/DDBJ whole genome shotgun (WGS) entry which is preliminary data.</text>
</comment>
<evidence type="ECO:0000313" key="2">
    <source>
        <dbReference type="Proteomes" id="UP000192140"/>
    </source>
</evidence>
<dbReference type="AlphaFoldDB" id="A0A1S7TNI1"/>
<dbReference type="Proteomes" id="UP000192140">
    <property type="component" value="Unassembled WGS sequence"/>
</dbReference>
<reference evidence="1" key="1">
    <citation type="submission" date="2016-01" db="EMBL/GenBank/DDBJ databases">
        <authorList>
            <person name="Regsiter A."/>
            <person name="william w."/>
        </authorList>
    </citation>
    <scope>NUCLEOTIDE SEQUENCE</scope>
    <source>
        <strain evidence="1">NCPPB 1641</strain>
    </source>
</reference>
<accession>A0A1S7TNI1</accession>